<protein>
    <submittedName>
        <fullName evidence="2">Uncharacterized protein</fullName>
    </submittedName>
</protein>
<keyword evidence="1" id="KW-1133">Transmembrane helix</keyword>
<keyword evidence="1" id="KW-0812">Transmembrane</keyword>
<dbReference type="EMBL" id="MFSU01000003">
    <property type="protein sequence ID" value="OGI49210.1"/>
    <property type="molecule type" value="Genomic_DNA"/>
</dbReference>
<dbReference type="STRING" id="1817760.A2151_06775"/>
<name>A0A1F6TVQ6_9PROT</name>
<evidence type="ECO:0000256" key="1">
    <source>
        <dbReference type="SAM" id="Phobius"/>
    </source>
</evidence>
<accession>A0A1F6TVQ6</accession>
<gene>
    <name evidence="2" type="ORF">A2151_06775</name>
</gene>
<dbReference type="Proteomes" id="UP000178885">
    <property type="component" value="Unassembled WGS sequence"/>
</dbReference>
<evidence type="ECO:0000313" key="3">
    <source>
        <dbReference type="Proteomes" id="UP000178885"/>
    </source>
</evidence>
<evidence type="ECO:0000313" key="2">
    <source>
        <dbReference type="EMBL" id="OGI49210.1"/>
    </source>
</evidence>
<comment type="caution">
    <text evidence="2">The sequence shown here is derived from an EMBL/GenBank/DDBJ whole genome shotgun (WGS) entry which is preliminary data.</text>
</comment>
<keyword evidence="1" id="KW-0472">Membrane</keyword>
<sequence>MFWKSILAGIGFAVGVLIVFLAVSKFLDVGGTTILQGHDLEENILPTVSATRTTDGHLVILGSLENSYQFTIENVSLSGSVFDGNQLIEQCVGNVQGQVKPKEKTQFVMNCMQKWKDINTLKLTIQVKPRMAFKSKGA</sequence>
<organism evidence="2 3">
    <name type="scientific">Candidatus Muproteobacteria bacterium RBG_16_65_34</name>
    <dbReference type="NCBI Taxonomy" id="1817760"/>
    <lineage>
        <taxon>Bacteria</taxon>
        <taxon>Pseudomonadati</taxon>
        <taxon>Pseudomonadota</taxon>
        <taxon>Candidatus Muproteobacteria</taxon>
    </lineage>
</organism>
<feature type="transmembrane region" description="Helical" evidence="1">
    <location>
        <begin position="6"/>
        <end position="27"/>
    </location>
</feature>
<dbReference type="AlphaFoldDB" id="A0A1F6TVQ6"/>
<reference evidence="2 3" key="1">
    <citation type="journal article" date="2016" name="Nat. Commun.">
        <title>Thousands of microbial genomes shed light on interconnected biogeochemical processes in an aquifer system.</title>
        <authorList>
            <person name="Anantharaman K."/>
            <person name="Brown C.T."/>
            <person name="Hug L.A."/>
            <person name="Sharon I."/>
            <person name="Castelle C.J."/>
            <person name="Probst A.J."/>
            <person name="Thomas B.C."/>
            <person name="Singh A."/>
            <person name="Wilkins M.J."/>
            <person name="Karaoz U."/>
            <person name="Brodie E.L."/>
            <person name="Williams K.H."/>
            <person name="Hubbard S.S."/>
            <person name="Banfield J.F."/>
        </authorList>
    </citation>
    <scope>NUCLEOTIDE SEQUENCE [LARGE SCALE GENOMIC DNA]</scope>
</reference>
<proteinExistence type="predicted"/>